<protein>
    <recommendedName>
        <fullName evidence="3">DZANK-type domain-containing protein</fullName>
    </recommendedName>
</protein>
<sequence>MVENISSLIVAAVSLCSAIIVALLAGMTIWTFRDIRSRTRDPFVQILATVMVGVIPIGGILVYLMLRPRETLSEQYVRALEEESLLASIENQEFCPTCGRRVDSDMQFCPSCHTKLRNACPNCGRAVHLSWDLCPYCGSRLTPETPATTVARPQPKRVSVAAPMQVPAPATAAIVQPPMAKPGLLDRVGEAIGGVVDKVTSFVAPPVPNGRPGGDAAGRPAPPPIANVKAGANNGMTSPTKPAKKPAVSREELE</sequence>
<accession>A0A2M8QGY9</accession>
<dbReference type="Proteomes" id="UP000230790">
    <property type="component" value="Unassembled WGS sequence"/>
</dbReference>
<comment type="caution">
    <text evidence="4">The sequence shown here is derived from an EMBL/GenBank/DDBJ whole genome shotgun (WGS) entry which is preliminary data.</text>
</comment>
<dbReference type="AlphaFoldDB" id="A0A2M8QGY9"/>
<keyword evidence="2" id="KW-0472">Membrane</keyword>
<keyword evidence="2" id="KW-0812">Transmembrane</keyword>
<dbReference type="EMBL" id="PGTN01000001">
    <property type="protein sequence ID" value="PJF49038.1"/>
    <property type="molecule type" value="Genomic_DNA"/>
</dbReference>
<reference evidence="4 5" key="1">
    <citation type="submission" date="2017-11" db="EMBL/GenBank/DDBJ databases">
        <title>Evolution of Phototrophy in the Chloroflexi Phylum Driven by Horizontal Gene Transfer.</title>
        <authorList>
            <person name="Ward L.M."/>
            <person name="Hemp J."/>
            <person name="Shih P.M."/>
            <person name="Mcglynn S.E."/>
            <person name="Fischer W."/>
        </authorList>
    </citation>
    <scope>NUCLEOTIDE SEQUENCE [LARGE SCALE GENOMIC DNA]</scope>
    <source>
        <strain evidence="4">JP3_7</strain>
    </source>
</reference>
<evidence type="ECO:0000256" key="2">
    <source>
        <dbReference type="SAM" id="Phobius"/>
    </source>
</evidence>
<dbReference type="Pfam" id="PF12773">
    <property type="entry name" value="DZR"/>
    <property type="match status" value="1"/>
</dbReference>
<name>A0A2M8QGY9_9CHLR</name>
<evidence type="ECO:0000256" key="1">
    <source>
        <dbReference type="SAM" id="MobiDB-lite"/>
    </source>
</evidence>
<feature type="region of interest" description="Disordered" evidence="1">
    <location>
        <begin position="206"/>
        <end position="254"/>
    </location>
</feature>
<evidence type="ECO:0000259" key="3">
    <source>
        <dbReference type="Pfam" id="PF12773"/>
    </source>
</evidence>
<feature type="transmembrane region" description="Helical" evidence="2">
    <location>
        <begin position="6"/>
        <end position="32"/>
    </location>
</feature>
<dbReference type="InterPro" id="IPR025874">
    <property type="entry name" value="DZR"/>
</dbReference>
<proteinExistence type="predicted"/>
<gene>
    <name evidence="4" type="ORF">CUN48_00010</name>
</gene>
<evidence type="ECO:0000313" key="4">
    <source>
        <dbReference type="EMBL" id="PJF49038.1"/>
    </source>
</evidence>
<keyword evidence="2" id="KW-1133">Transmembrane helix</keyword>
<organism evidence="4 5">
    <name type="scientific">Candidatus Thermofonsia Clade 3 bacterium</name>
    <dbReference type="NCBI Taxonomy" id="2364212"/>
    <lineage>
        <taxon>Bacteria</taxon>
        <taxon>Bacillati</taxon>
        <taxon>Chloroflexota</taxon>
        <taxon>Candidatus Thermofontia</taxon>
        <taxon>Candidatus Thermofonsia Clade 3</taxon>
    </lineage>
</organism>
<feature type="transmembrane region" description="Helical" evidence="2">
    <location>
        <begin position="44"/>
        <end position="66"/>
    </location>
</feature>
<feature type="domain" description="DZANK-type" evidence="3">
    <location>
        <begin position="95"/>
        <end position="138"/>
    </location>
</feature>
<evidence type="ECO:0000313" key="5">
    <source>
        <dbReference type="Proteomes" id="UP000230790"/>
    </source>
</evidence>